<evidence type="ECO:0000313" key="1">
    <source>
        <dbReference type="EMBL" id="MBC3805251.1"/>
    </source>
</evidence>
<dbReference type="Gene3D" id="3.40.50.150">
    <property type="entry name" value="Vaccinia Virus protein VP39"/>
    <property type="match status" value="1"/>
</dbReference>
<dbReference type="SUPFAM" id="SSF53335">
    <property type="entry name" value="S-adenosyl-L-methionine-dependent methyltransferases"/>
    <property type="match status" value="1"/>
</dbReference>
<name>A0ABR6WXD5_9FIRM</name>
<reference evidence="1 2" key="1">
    <citation type="journal article" date="2020" name="mSystems">
        <title>Defining Genomic and Predicted Metabolic Features of the Acetobacterium Genus.</title>
        <authorList>
            <person name="Ross D.E."/>
            <person name="Marshall C.W."/>
            <person name="Gulliver D."/>
            <person name="May H.D."/>
            <person name="Norman R.S."/>
        </authorList>
    </citation>
    <scope>NUCLEOTIDE SEQUENCE [LARGE SCALE GENOMIC DNA]</scope>
    <source>
        <strain evidence="1 2">DSM 8238</strain>
    </source>
</reference>
<dbReference type="Pfam" id="PF07021">
    <property type="entry name" value="MetW"/>
    <property type="match status" value="1"/>
</dbReference>
<dbReference type="RefSeq" id="WP_186843137.1">
    <property type="nucleotide sequence ID" value="NZ_WJBC01000022.1"/>
</dbReference>
<evidence type="ECO:0008006" key="3">
    <source>
        <dbReference type="Google" id="ProtNLM"/>
    </source>
</evidence>
<protein>
    <recommendedName>
        <fullName evidence="3">Methyltransferase domain-containing protein</fullName>
    </recommendedName>
</protein>
<comment type="caution">
    <text evidence="1">The sequence shown here is derived from an EMBL/GenBank/DDBJ whole genome shotgun (WGS) entry which is preliminary data.</text>
</comment>
<accession>A0ABR6WXD5</accession>
<dbReference type="Proteomes" id="UP000603234">
    <property type="component" value="Unassembled WGS sequence"/>
</dbReference>
<dbReference type="InterPro" id="IPR010743">
    <property type="entry name" value="Methionine_synth_MetW"/>
</dbReference>
<dbReference type="InterPro" id="IPR029063">
    <property type="entry name" value="SAM-dependent_MTases_sf"/>
</dbReference>
<keyword evidence="2" id="KW-1185">Reference proteome</keyword>
<proteinExistence type="predicted"/>
<organism evidence="1 2">
    <name type="scientific">Acetobacterium fimetarium</name>
    <dbReference type="NCBI Taxonomy" id="52691"/>
    <lineage>
        <taxon>Bacteria</taxon>
        <taxon>Bacillati</taxon>
        <taxon>Bacillota</taxon>
        <taxon>Clostridia</taxon>
        <taxon>Eubacteriales</taxon>
        <taxon>Eubacteriaceae</taxon>
        <taxon>Acetobacterium</taxon>
    </lineage>
</organism>
<sequence length="244" mass="28306">MINDEFSKKIGRLTRSSAYLNFCEEVYGYREYFFNMMDKQQIDYILNAIPISAEDTLMDLGCGSGSILKLLVEKYGCQGIGIDQLDVAVMERTSTAITYINGDIDRISDYQIKPTITLAIDSLYFSNDLDKLVRQLNNIENNKMYFFYSQYLFDDAVEDKSILQSRNTRIADVLDKNGIAFKTIDFSENERLLYENSLSALKKYKRAFEGEGNEDLYQQKLKEDMLGRELYNKSRASRYLYIIA</sequence>
<gene>
    <name evidence="1" type="ORF">GH808_12565</name>
</gene>
<dbReference type="EMBL" id="WJBC01000022">
    <property type="protein sequence ID" value="MBC3805251.1"/>
    <property type="molecule type" value="Genomic_DNA"/>
</dbReference>
<evidence type="ECO:0000313" key="2">
    <source>
        <dbReference type="Proteomes" id="UP000603234"/>
    </source>
</evidence>